<evidence type="ECO:0000256" key="7">
    <source>
        <dbReference type="ARBA" id="ARBA00022737"/>
    </source>
</evidence>
<dbReference type="CDD" id="cd01852">
    <property type="entry name" value="AIG1"/>
    <property type="match status" value="1"/>
</dbReference>
<proteinExistence type="inferred from homology"/>
<protein>
    <recommendedName>
        <fullName evidence="14">GTPase IMAP family member 8</fullName>
    </recommendedName>
    <alternativeName>
        <fullName evidence="15">Immune-associated nucleotide-binding protein 9</fullName>
    </alternativeName>
</protein>
<accession>A0A0P7UDT6</accession>
<reference evidence="17 18" key="1">
    <citation type="submission" date="2015-08" db="EMBL/GenBank/DDBJ databases">
        <title>The genome of the Asian arowana (Scleropages formosus).</title>
        <authorList>
            <person name="Tan M.H."/>
            <person name="Gan H.M."/>
            <person name="Croft L.J."/>
            <person name="Austin C.M."/>
        </authorList>
    </citation>
    <scope>NUCLEOTIDE SEQUENCE [LARGE SCALE GENOMIC DNA]</scope>
    <source>
        <strain evidence="17">Aro1</strain>
    </source>
</reference>
<evidence type="ECO:0000256" key="10">
    <source>
        <dbReference type="ARBA" id="ARBA00023034"/>
    </source>
</evidence>
<dbReference type="InterPro" id="IPR045058">
    <property type="entry name" value="GIMA/IAN/Toc"/>
</dbReference>
<evidence type="ECO:0000256" key="2">
    <source>
        <dbReference type="ARBA" id="ARBA00004240"/>
    </source>
</evidence>
<evidence type="ECO:0000313" key="18">
    <source>
        <dbReference type="Proteomes" id="UP000034805"/>
    </source>
</evidence>
<keyword evidence="10" id="KW-0333">Golgi apparatus</keyword>
<keyword evidence="9" id="KW-0256">Endoplasmic reticulum</keyword>
<evidence type="ECO:0000256" key="4">
    <source>
        <dbReference type="ARBA" id="ARBA00004555"/>
    </source>
</evidence>
<evidence type="ECO:0000313" key="17">
    <source>
        <dbReference type="EMBL" id="KPP58885.1"/>
    </source>
</evidence>
<evidence type="ECO:0000256" key="15">
    <source>
        <dbReference type="ARBA" id="ARBA00077278"/>
    </source>
</evidence>
<keyword evidence="8" id="KW-0547">Nucleotide-binding</keyword>
<dbReference type="PANTHER" id="PTHR10903">
    <property type="entry name" value="GTPASE, IMAP FAMILY MEMBER-RELATED"/>
    <property type="match status" value="1"/>
</dbReference>
<evidence type="ECO:0000256" key="9">
    <source>
        <dbReference type="ARBA" id="ARBA00022824"/>
    </source>
</evidence>
<dbReference type="GO" id="GO:0005739">
    <property type="term" value="C:mitochondrion"/>
    <property type="evidence" value="ECO:0007669"/>
    <property type="project" value="UniProtKB-SubCell"/>
</dbReference>
<evidence type="ECO:0000256" key="5">
    <source>
        <dbReference type="ARBA" id="ARBA00008535"/>
    </source>
</evidence>
<dbReference type="Pfam" id="PF04548">
    <property type="entry name" value="AIG1"/>
    <property type="match status" value="1"/>
</dbReference>
<dbReference type="InterPro" id="IPR006703">
    <property type="entry name" value="G_AIG1"/>
</dbReference>
<comment type="similarity">
    <text evidence="5">Belongs to the TRAFAC class TrmE-Era-EngA-EngB-Septin-like GTPase superfamily. AIG1/Toc34/Toc159-like paraseptin GTPase family. IAN subfamily.</text>
</comment>
<comment type="function">
    <text evidence="13">Exerts an anti-apoptotic effect in the immune system and is involved in responses to infections.</text>
</comment>
<evidence type="ECO:0000256" key="6">
    <source>
        <dbReference type="ARBA" id="ARBA00022490"/>
    </source>
</evidence>
<evidence type="ECO:0000256" key="13">
    <source>
        <dbReference type="ARBA" id="ARBA00056809"/>
    </source>
</evidence>
<evidence type="ECO:0000259" key="16">
    <source>
        <dbReference type="PROSITE" id="PS51720"/>
    </source>
</evidence>
<keyword evidence="11" id="KW-0496">Mitochondrion</keyword>
<feature type="domain" description="AIG1-type G" evidence="16">
    <location>
        <begin position="208"/>
        <end position="405"/>
    </location>
</feature>
<dbReference type="AlphaFoldDB" id="A0A0P7UDT6"/>
<dbReference type="GO" id="GO:0005794">
    <property type="term" value="C:Golgi apparatus"/>
    <property type="evidence" value="ECO:0007669"/>
    <property type="project" value="UniProtKB-SubCell"/>
</dbReference>
<dbReference type="InterPro" id="IPR027417">
    <property type="entry name" value="P-loop_NTPase"/>
</dbReference>
<gene>
    <name evidence="17" type="ORF">Z043_123249</name>
</gene>
<dbReference type="PANTHER" id="PTHR10903:SF188">
    <property type="entry name" value="GTPASE IMAP FAMILY MEMBER 2-LIKE-RELATED"/>
    <property type="match status" value="1"/>
</dbReference>
<organism evidence="17 18">
    <name type="scientific">Scleropages formosus</name>
    <name type="common">Asian bonytongue</name>
    <name type="synonym">Osteoglossum formosum</name>
    <dbReference type="NCBI Taxonomy" id="113540"/>
    <lineage>
        <taxon>Eukaryota</taxon>
        <taxon>Metazoa</taxon>
        <taxon>Chordata</taxon>
        <taxon>Craniata</taxon>
        <taxon>Vertebrata</taxon>
        <taxon>Euteleostomi</taxon>
        <taxon>Actinopterygii</taxon>
        <taxon>Neopterygii</taxon>
        <taxon>Teleostei</taxon>
        <taxon>Osteoglossocephala</taxon>
        <taxon>Osteoglossomorpha</taxon>
        <taxon>Osteoglossiformes</taxon>
        <taxon>Osteoglossidae</taxon>
        <taxon>Scleropages</taxon>
    </lineage>
</organism>
<evidence type="ECO:0000256" key="14">
    <source>
        <dbReference type="ARBA" id="ARBA00073539"/>
    </source>
</evidence>
<dbReference type="CDD" id="cd19802">
    <property type="entry name" value="Bbox1_TRIM8-like"/>
    <property type="match status" value="1"/>
</dbReference>
<evidence type="ECO:0000256" key="11">
    <source>
        <dbReference type="ARBA" id="ARBA00023128"/>
    </source>
</evidence>
<dbReference type="Gene3D" id="3.40.50.300">
    <property type="entry name" value="P-loop containing nucleotide triphosphate hydrolases"/>
    <property type="match status" value="1"/>
</dbReference>
<dbReference type="Gene3D" id="4.10.830.40">
    <property type="match status" value="1"/>
</dbReference>
<evidence type="ECO:0000256" key="3">
    <source>
        <dbReference type="ARBA" id="ARBA00004514"/>
    </source>
</evidence>
<sequence>MLRLAATPGQDKWLFTMDGWSIAESWGNINSPKVSEQFCSRDDLSISANEPKDLLSITCGHSVCWQGLGGHWDQSDAAVSYASLEYSTEFSPHPVKYPHTHLSGSVSTSALLAYCRAGSGDVNCDLCIEKLERAVKTCSTCRESYCEPHARQHFTVPALQRHKLVEPSGSTETKKVTEKPSVVTVPLLKPCGQQPREEEAIFSVNDEGGGLRILLVGKTGAGKSATGNTILGRDVFKVGFSPASVTKSSERQEGEVARRRVTVIDTPGIFNTSLTEEAMRREIQTCRDLSAPGPHVFLLVIRLGRFTAEDRNAVRWIQENFGEEASCYTMVLFTGGDQLDKPIQEFLSHSSELQKISSSCGGGFHVFNNKEKSRDSQVTELLDNMDRMVETNEALAITDPGLDTW</sequence>
<name>A0A0P7UDT6_SCLFO</name>
<dbReference type="Proteomes" id="UP000034805">
    <property type="component" value="Unassembled WGS sequence"/>
</dbReference>
<dbReference type="GO" id="GO:0005829">
    <property type="term" value="C:cytosol"/>
    <property type="evidence" value="ECO:0007669"/>
    <property type="project" value="UniProtKB-SubCell"/>
</dbReference>
<evidence type="ECO:0000256" key="1">
    <source>
        <dbReference type="ARBA" id="ARBA00004173"/>
    </source>
</evidence>
<comment type="caution">
    <text evidence="17">The sequence shown here is derived from an EMBL/GenBank/DDBJ whole genome shotgun (WGS) entry which is preliminary data.</text>
</comment>
<dbReference type="PROSITE" id="PS51720">
    <property type="entry name" value="G_AIG1"/>
    <property type="match status" value="1"/>
</dbReference>
<keyword evidence="12" id="KW-0342">GTP-binding</keyword>
<dbReference type="EMBL" id="JARO02013045">
    <property type="protein sequence ID" value="KPP58885.1"/>
    <property type="molecule type" value="Genomic_DNA"/>
</dbReference>
<comment type="subcellular location">
    <subcellularLocation>
        <location evidence="3">Cytoplasm</location>
        <location evidence="3">Cytosol</location>
    </subcellularLocation>
    <subcellularLocation>
        <location evidence="2">Endoplasmic reticulum</location>
    </subcellularLocation>
    <subcellularLocation>
        <location evidence="4">Golgi apparatus</location>
    </subcellularLocation>
    <subcellularLocation>
        <location evidence="1">Mitochondrion</location>
    </subcellularLocation>
</comment>
<dbReference type="STRING" id="113540.ENSSFOP00015002059"/>
<evidence type="ECO:0000256" key="8">
    <source>
        <dbReference type="ARBA" id="ARBA00022741"/>
    </source>
</evidence>
<dbReference type="GO" id="GO:0005525">
    <property type="term" value="F:GTP binding"/>
    <property type="evidence" value="ECO:0007669"/>
    <property type="project" value="UniProtKB-KW"/>
</dbReference>
<dbReference type="FunFam" id="3.40.50.300:FF:000536">
    <property type="entry name" value="GTPase IMAP family member 8"/>
    <property type="match status" value="1"/>
</dbReference>
<dbReference type="GO" id="GO:0005783">
    <property type="term" value="C:endoplasmic reticulum"/>
    <property type="evidence" value="ECO:0007669"/>
    <property type="project" value="UniProtKB-SubCell"/>
</dbReference>
<keyword evidence="6" id="KW-0963">Cytoplasm</keyword>
<keyword evidence="7" id="KW-0677">Repeat</keyword>
<dbReference type="SUPFAM" id="SSF52540">
    <property type="entry name" value="P-loop containing nucleoside triphosphate hydrolases"/>
    <property type="match status" value="1"/>
</dbReference>
<evidence type="ECO:0000256" key="12">
    <source>
        <dbReference type="ARBA" id="ARBA00023134"/>
    </source>
</evidence>